<sequence length="359" mass="41520">MRYKILFLVPYPLKQAPSQRFRFEQYFENLAHHGFEFTVQSFLDSHNNKLFYQPGNSAKKLWIIFTGFVGRILILFRVPAFDYIFIHREVTPLGPPVFEWVIARVLRARIIYDFDDAIWLTDRKAETGMLSLLKWRNKVASICRWSYKVSCGNSYLGNYARQYNRSVIFNPSTIDTRHAHNPGMHPAEKTNTIRIGWTGSHSTLKYLKEIEPVIGKLTTEYPNLEFMVIADRAPDLKIDKLKFVPWRAATEIADLMQFDIGIMPLPNDEWTKGKCGFKLLQYMALEIPAVASSVGANLEIITQDETGYLCATPEEWYIALKKLIDNSDLRLQLGKRGRKLVEARYSVVSNTSNFLALFE</sequence>
<keyword evidence="2" id="KW-1185">Reference proteome</keyword>
<dbReference type="AlphaFoldDB" id="A0AAP2GM29"/>
<organism evidence="1 2">
    <name type="scientific">Chryseosolibacter histidini</name>
    <dbReference type="NCBI Taxonomy" id="2782349"/>
    <lineage>
        <taxon>Bacteria</taxon>
        <taxon>Pseudomonadati</taxon>
        <taxon>Bacteroidota</taxon>
        <taxon>Cytophagia</taxon>
        <taxon>Cytophagales</taxon>
        <taxon>Chryseotaleaceae</taxon>
        <taxon>Chryseosolibacter</taxon>
    </lineage>
</organism>
<comment type="caution">
    <text evidence="1">The sequence shown here is derived from an EMBL/GenBank/DDBJ whole genome shotgun (WGS) entry which is preliminary data.</text>
</comment>
<name>A0AAP2GM29_9BACT</name>
<dbReference type="Proteomes" id="UP001319200">
    <property type="component" value="Unassembled WGS sequence"/>
</dbReference>
<dbReference type="CDD" id="cd03801">
    <property type="entry name" value="GT4_PimA-like"/>
    <property type="match status" value="1"/>
</dbReference>
<dbReference type="Pfam" id="PF13692">
    <property type="entry name" value="Glyco_trans_1_4"/>
    <property type="match status" value="1"/>
</dbReference>
<proteinExistence type="predicted"/>
<evidence type="ECO:0000313" key="2">
    <source>
        <dbReference type="Proteomes" id="UP001319200"/>
    </source>
</evidence>
<dbReference type="PANTHER" id="PTHR12526">
    <property type="entry name" value="GLYCOSYLTRANSFERASE"/>
    <property type="match status" value="1"/>
</dbReference>
<reference evidence="1 2" key="1">
    <citation type="submission" date="2021-05" db="EMBL/GenBank/DDBJ databases">
        <title>A Polyphasic approach of four new species of the genus Ohtaekwangia: Ohtaekwangia histidinii sp. nov., Ohtaekwangia cretensis sp. nov., Ohtaekwangia indiensis sp. nov., Ohtaekwangia reichenbachii sp. nov. from diverse environment.</title>
        <authorList>
            <person name="Octaviana S."/>
        </authorList>
    </citation>
    <scope>NUCLEOTIDE SEQUENCE [LARGE SCALE GENOMIC DNA]</scope>
    <source>
        <strain evidence="1 2">PWU4</strain>
    </source>
</reference>
<gene>
    <name evidence="1" type="ORF">KK083_06355</name>
</gene>
<protein>
    <submittedName>
        <fullName evidence="1">Glycosyltransferase family 4 protein</fullName>
    </submittedName>
</protein>
<dbReference type="Gene3D" id="3.40.50.2000">
    <property type="entry name" value="Glycogen Phosphorylase B"/>
    <property type="match status" value="1"/>
</dbReference>
<dbReference type="EMBL" id="JAHESF010000005">
    <property type="protein sequence ID" value="MBT1696488.1"/>
    <property type="molecule type" value="Genomic_DNA"/>
</dbReference>
<evidence type="ECO:0000313" key="1">
    <source>
        <dbReference type="EMBL" id="MBT1696488.1"/>
    </source>
</evidence>
<dbReference type="SUPFAM" id="SSF53756">
    <property type="entry name" value="UDP-Glycosyltransferase/glycogen phosphorylase"/>
    <property type="match status" value="1"/>
</dbReference>
<accession>A0AAP2GM29</accession>